<evidence type="ECO:0000313" key="2">
    <source>
        <dbReference type="EMBL" id="PZO52927.1"/>
    </source>
</evidence>
<dbReference type="PANTHER" id="PTHR36341:SF3">
    <property type="entry name" value="DUF2996 FAMILY PROTEIN"/>
    <property type="match status" value="1"/>
</dbReference>
<evidence type="ECO:0000256" key="1">
    <source>
        <dbReference type="SAM" id="MobiDB-lite"/>
    </source>
</evidence>
<dbReference type="Proteomes" id="UP000249794">
    <property type="component" value="Unassembled WGS sequence"/>
</dbReference>
<proteinExistence type="predicted"/>
<evidence type="ECO:0000313" key="3">
    <source>
        <dbReference type="Proteomes" id="UP000249794"/>
    </source>
</evidence>
<dbReference type="Pfam" id="PF11210">
    <property type="entry name" value="DUF2996"/>
    <property type="match status" value="1"/>
</dbReference>
<feature type="region of interest" description="Disordered" evidence="1">
    <location>
        <begin position="1"/>
        <end position="50"/>
    </location>
</feature>
<accession>A0A2W4XAV8</accession>
<sequence length="169" mass="18926">MAEESTPKETAAETAEKKPEKKSAEKAATEKKPAAKKAEKPPKLEDKPFNEFMEQDYLPSLKTAMAKAGVDDLTLEFAKRKLDLVGQSDTEPYWQVQGQWEAAGEGQRQFNVAFIDENITGQKVFTLASNGGKPSTVEQFMGDERRITLDLLVGYTVQRLNGQKWLTRN</sequence>
<protein>
    <submittedName>
        <fullName evidence="2">DUF2996 domain-containing protein</fullName>
    </submittedName>
</protein>
<gene>
    <name evidence="2" type="ORF">DCF15_13095</name>
</gene>
<reference evidence="2 3" key="2">
    <citation type="submission" date="2018-06" db="EMBL/GenBank/DDBJ databases">
        <title>Metagenomic assembly of (sub)arctic Cyanobacteria and their associated microbiome from non-axenic cultures.</title>
        <authorList>
            <person name="Baurain D."/>
        </authorList>
    </citation>
    <scope>NUCLEOTIDE SEQUENCE [LARGE SCALE GENOMIC DNA]</scope>
    <source>
        <strain evidence="2">ULC027bin1</strain>
    </source>
</reference>
<dbReference type="EMBL" id="QBMP01000136">
    <property type="protein sequence ID" value="PZO52927.1"/>
    <property type="molecule type" value="Genomic_DNA"/>
</dbReference>
<dbReference type="PANTHER" id="PTHR36341">
    <property type="entry name" value="DUF2996 FAMILY PROTEIN"/>
    <property type="match status" value="1"/>
</dbReference>
<feature type="compositionally biased region" description="Basic and acidic residues" evidence="1">
    <location>
        <begin position="1"/>
        <end position="49"/>
    </location>
</feature>
<organism evidence="2 3">
    <name type="scientific">Phormidesmis priestleyi</name>
    <dbReference type="NCBI Taxonomy" id="268141"/>
    <lineage>
        <taxon>Bacteria</taxon>
        <taxon>Bacillati</taxon>
        <taxon>Cyanobacteriota</taxon>
        <taxon>Cyanophyceae</taxon>
        <taxon>Leptolyngbyales</taxon>
        <taxon>Leptolyngbyaceae</taxon>
        <taxon>Phormidesmis</taxon>
    </lineage>
</organism>
<dbReference type="InterPro" id="IPR021374">
    <property type="entry name" value="DUF2996"/>
</dbReference>
<comment type="caution">
    <text evidence="2">The sequence shown here is derived from an EMBL/GenBank/DDBJ whole genome shotgun (WGS) entry which is preliminary data.</text>
</comment>
<dbReference type="AlphaFoldDB" id="A0A2W4XAV8"/>
<reference evidence="3" key="1">
    <citation type="submission" date="2018-04" db="EMBL/GenBank/DDBJ databases">
        <authorList>
            <person name="Cornet L."/>
        </authorList>
    </citation>
    <scope>NUCLEOTIDE SEQUENCE [LARGE SCALE GENOMIC DNA]</scope>
</reference>
<name>A0A2W4XAV8_9CYAN</name>